<accession>A0A7S3G9X9</accession>
<dbReference type="AlphaFoldDB" id="A0A7S3G9X9"/>
<dbReference type="EMBL" id="HBIB01032599">
    <property type="protein sequence ID" value="CAE0258862.1"/>
    <property type="molecule type" value="Transcribed_RNA"/>
</dbReference>
<sequence>MSDTLKSLRVDELSSLMNTNMKVAEAIQSLVGSGGDDMMGGGGGDDDEYGGGSRGGYGGGMREERGFRGMSRAEPRHAGVMRASRQGGGGDGGGAVRGGRGTLPPVSSSSVSSVGEGGHGLEKMVDDAVEAYNESQIGNQSVIAGGFEEAARREAVIAALEALEQDKGMMTDELAAHILTGRQRAVEAFSGVSDVKDPDELKQARRYADTTFSSLPAEEKGKLRAAAIRVSRCYRDSLLGF</sequence>
<evidence type="ECO:0000256" key="1">
    <source>
        <dbReference type="SAM" id="MobiDB-lite"/>
    </source>
</evidence>
<protein>
    <submittedName>
        <fullName evidence="4">Uncharacterized protein</fullName>
    </submittedName>
</protein>
<gene>
    <name evidence="2" type="ORF">PBIL07802_LOCUS21127</name>
    <name evidence="3" type="ORF">PBIL07802_LOCUS21129</name>
    <name evidence="4" type="ORF">PBIL07802_LOCUS21130</name>
</gene>
<feature type="region of interest" description="Disordered" evidence="1">
    <location>
        <begin position="32"/>
        <end position="64"/>
    </location>
</feature>
<reference evidence="4" key="1">
    <citation type="submission" date="2021-01" db="EMBL/GenBank/DDBJ databases">
        <authorList>
            <person name="Corre E."/>
            <person name="Pelletier E."/>
            <person name="Niang G."/>
            <person name="Scheremetjew M."/>
            <person name="Finn R."/>
            <person name="Kale V."/>
            <person name="Holt S."/>
            <person name="Cochrane G."/>
            <person name="Meng A."/>
            <person name="Brown T."/>
            <person name="Cohen L."/>
        </authorList>
    </citation>
    <scope>NUCLEOTIDE SEQUENCE</scope>
    <source>
        <strain evidence="4">NIES-2562</strain>
    </source>
</reference>
<feature type="region of interest" description="Disordered" evidence="1">
    <location>
        <begin position="79"/>
        <end position="118"/>
    </location>
</feature>
<feature type="compositionally biased region" description="Gly residues" evidence="1">
    <location>
        <begin position="32"/>
        <end position="43"/>
    </location>
</feature>
<feature type="compositionally biased region" description="Gly residues" evidence="1">
    <location>
        <begin position="50"/>
        <end position="60"/>
    </location>
</feature>
<feature type="compositionally biased region" description="Gly residues" evidence="1">
    <location>
        <begin position="86"/>
        <end position="101"/>
    </location>
</feature>
<name>A0A7S3G9X9_9EUKA</name>
<evidence type="ECO:0000313" key="3">
    <source>
        <dbReference type="EMBL" id="CAE0258862.1"/>
    </source>
</evidence>
<dbReference type="EMBL" id="HBIB01032600">
    <property type="protein sequence ID" value="CAE0258863.1"/>
    <property type="molecule type" value="Transcribed_RNA"/>
</dbReference>
<evidence type="ECO:0000313" key="2">
    <source>
        <dbReference type="EMBL" id="CAE0258860.1"/>
    </source>
</evidence>
<dbReference type="EMBL" id="HBIB01032597">
    <property type="protein sequence ID" value="CAE0258860.1"/>
    <property type="molecule type" value="Transcribed_RNA"/>
</dbReference>
<organism evidence="4">
    <name type="scientific">Palpitomonas bilix</name>
    <dbReference type="NCBI Taxonomy" id="652834"/>
    <lineage>
        <taxon>Eukaryota</taxon>
        <taxon>Eukaryota incertae sedis</taxon>
    </lineage>
</organism>
<evidence type="ECO:0000313" key="4">
    <source>
        <dbReference type="EMBL" id="CAE0258863.1"/>
    </source>
</evidence>
<proteinExistence type="predicted"/>